<dbReference type="PANTHER" id="PTHR43537:SF5">
    <property type="entry name" value="UXU OPERON TRANSCRIPTIONAL REGULATOR"/>
    <property type="match status" value="1"/>
</dbReference>
<dbReference type="GO" id="GO:0003677">
    <property type="term" value="F:DNA binding"/>
    <property type="evidence" value="ECO:0007669"/>
    <property type="project" value="UniProtKB-KW"/>
</dbReference>
<name>A0A372LES8_9BACI</name>
<dbReference type="SMART" id="SM00895">
    <property type="entry name" value="FCD"/>
    <property type="match status" value="1"/>
</dbReference>
<dbReference type="PANTHER" id="PTHR43537">
    <property type="entry name" value="TRANSCRIPTIONAL REGULATOR, GNTR FAMILY"/>
    <property type="match status" value="1"/>
</dbReference>
<keyword evidence="6" id="KW-1185">Reference proteome</keyword>
<dbReference type="InterPro" id="IPR011711">
    <property type="entry name" value="GntR_C"/>
</dbReference>
<dbReference type="OrthoDB" id="9782299at2"/>
<gene>
    <name evidence="5" type="ORF">D0466_02480</name>
</gene>
<dbReference type="CDD" id="cd07377">
    <property type="entry name" value="WHTH_GntR"/>
    <property type="match status" value="1"/>
</dbReference>
<keyword evidence="3" id="KW-0804">Transcription</keyword>
<dbReference type="Gene3D" id="1.10.10.10">
    <property type="entry name" value="Winged helix-like DNA-binding domain superfamily/Winged helix DNA-binding domain"/>
    <property type="match status" value="1"/>
</dbReference>
<reference evidence="5 6" key="1">
    <citation type="submission" date="2018-08" db="EMBL/GenBank/DDBJ databases">
        <title>Bacillus chawlae sp. nov., Bacillus glennii sp. nov., and Bacillus saganii sp. nov. Isolated from the Vehicle Assembly Building at Kennedy Space Center where the Viking Spacecraft were Assembled.</title>
        <authorList>
            <person name="Seuylemezian A."/>
            <person name="Vaishampayan P."/>
        </authorList>
    </citation>
    <scope>NUCLEOTIDE SEQUENCE [LARGE SCALE GENOMIC DNA]</scope>
    <source>
        <strain evidence="5 6">V44-8</strain>
    </source>
</reference>
<dbReference type="InterPro" id="IPR036388">
    <property type="entry name" value="WH-like_DNA-bd_sf"/>
</dbReference>
<dbReference type="PRINTS" id="PR00035">
    <property type="entry name" value="HTHGNTR"/>
</dbReference>
<dbReference type="Pfam" id="PF00392">
    <property type="entry name" value="GntR"/>
    <property type="match status" value="1"/>
</dbReference>
<dbReference type="InterPro" id="IPR008920">
    <property type="entry name" value="TF_FadR/GntR_C"/>
</dbReference>
<dbReference type="EMBL" id="QVTD01000003">
    <property type="protein sequence ID" value="RFU64811.1"/>
    <property type="molecule type" value="Genomic_DNA"/>
</dbReference>
<dbReference type="SUPFAM" id="SSF46785">
    <property type="entry name" value="Winged helix' DNA-binding domain"/>
    <property type="match status" value="1"/>
</dbReference>
<comment type="caution">
    <text evidence="5">The sequence shown here is derived from an EMBL/GenBank/DDBJ whole genome shotgun (WGS) entry which is preliminary data.</text>
</comment>
<evidence type="ECO:0000313" key="5">
    <source>
        <dbReference type="EMBL" id="RFU64811.1"/>
    </source>
</evidence>
<evidence type="ECO:0000256" key="2">
    <source>
        <dbReference type="ARBA" id="ARBA00023125"/>
    </source>
</evidence>
<dbReference type="GO" id="GO:0003700">
    <property type="term" value="F:DNA-binding transcription factor activity"/>
    <property type="evidence" value="ECO:0007669"/>
    <property type="project" value="InterPro"/>
</dbReference>
<dbReference type="Proteomes" id="UP000262939">
    <property type="component" value="Unassembled WGS sequence"/>
</dbReference>
<keyword evidence="2" id="KW-0238">DNA-binding</keyword>
<dbReference type="SMART" id="SM00345">
    <property type="entry name" value="HTH_GNTR"/>
    <property type="match status" value="1"/>
</dbReference>
<dbReference type="PROSITE" id="PS50949">
    <property type="entry name" value="HTH_GNTR"/>
    <property type="match status" value="1"/>
</dbReference>
<sequence length="235" mass="27301">MKKEKSKVSKIIVKDIIYKIQTEEYSVGSRLPSEMVLASRFNVGRSTVREALSVLKSLGIISSRQGGGHFIEEVDLTFLVTNMELETSEYKQIKSLFEIRYTLELQAAYLAAERRTEEDLVKLRKALDDFKETLLSSDDTGRDEDFRFHKALFEATHNPFMIKIMDNLSEWFQKALAVTLRQNIGLVEKRHSVYKEHEDLFKAIEEGKPELAKVLCKMHLDNVQKKLNYLFLFQD</sequence>
<dbReference type="AlphaFoldDB" id="A0A372LES8"/>
<evidence type="ECO:0000256" key="3">
    <source>
        <dbReference type="ARBA" id="ARBA00023163"/>
    </source>
</evidence>
<evidence type="ECO:0000256" key="1">
    <source>
        <dbReference type="ARBA" id="ARBA00023015"/>
    </source>
</evidence>
<keyword evidence="1" id="KW-0805">Transcription regulation</keyword>
<dbReference type="Pfam" id="PF07729">
    <property type="entry name" value="FCD"/>
    <property type="match status" value="1"/>
</dbReference>
<dbReference type="Gene3D" id="1.20.120.530">
    <property type="entry name" value="GntR ligand-binding domain-like"/>
    <property type="match status" value="1"/>
</dbReference>
<dbReference type="SUPFAM" id="SSF48008">
    <property type="entry name" value="GntR ligand-binding domain-like"/>
    <property type="match status" value="1"/>
</dbReference>
<proteinExistence type="predicted"/>
<dbReference type="InterPro" id="IPR036390">
    <property type="entry name" value="WH_DNA-bd_sf"/>
</dbReference>
<dbReference type="InterPro" id="IPR000524">
    <property type="entry name" value="Tscrpt_reg_HTH_GntR"/>
</dbReference>
<dbReference type="RefSeq" id="WP_117320987.1">
    <property type="nucleotide sequence ID" value="NZ_QVTD01000003.1"/>
</dbReference>
<accession>A0A372LES8</accession>
<feature type="domain" description="HTH gntR-type" evidence="4">
    <location>
        <begin position="6"/>
        <end position="74"/>
    </location>
</feature>
<evidence type="ECO:0000313" key="6">
    <source>
        <dbReference type="Proteomes" id="UP000262939"/>
    </source>
</evidence>
<protein>
    <submittedName>
        <fullName evidence="5">FadR family transcriptional regulator</fullName>
    </submittedName>
</protein>
<evidence type="ECO:0000259" key="4">
    <source>
        <dbReference type="PROSITE" id="PS50949"/>
    </source>
</evidence>
<organism evidence="5 6">
    <name type="scientific">Peribacillus glennii</name>
    <dbReference type="NCBI Taxonomy" id="2303991"/>
    <lineage>
        <taxon>Bacteria</taxon>
        <taxon>Bacillati</taxon>
        <taxon>Bacillota</taxon>
        <taxon>Bacilli</taxon>
        <taxon>Bacillales</taxon>
        <taxon>Bacillaceae</taxon>
        <taxon>Peribacillus</taxon>
    </lineage>
</organism>